<accession>A0A0C9XNW4</accession>
<gene>
    <name evidence="1" type="ORF">PISMIDRAFT_688237</name>
</gene>
<protein>
    <submittedName>
        <fullName evidence="1">Unplaced genomic scaffold scaffold_273, whole genome shotgun sequence</fullName>
    </submittedName>
</protein>
<keyword evidence="2" id="KW-1185">Reference proteome</keyword>
<reference evidence="2" key="2">
    <citation type="submission" date="2015-01" db="EMBL/GenBank/DDBJ databases">
        <title>Evolutionary Origins and Diversification of the Mycorrhizal Mutualists.</title>
        <authorList>
            <consortium name="DOE Joint Genome Institute"/>
            <consortium name="Mycorrhizal Genomics Consortium"/>
            <person name="Kohler A."/>
            <person name="Kuo A."/>
            <person name="Nagy L.G."/>
            <person name="Floudas D."/>
            <person name="Copeland A."/>
            <person name="Barry K.W."/>
            <person name="Cichocki N."/>
            <person name="Veneault-Fourrey C."/>
            <person name="LaButti K."/>
            <person name="Lindquist E.A."/>
            <person name="Lipzen A."/>
            <person name="Lundell T."/>
            <person name="Morin E."/>
            <person name="Murat C."/>
            <person name="Riley R."/>
            <person name="Ohm R."/>
            <person name="Sun H."/>
            <person name="Tunlid A."/>
            <person name="Henrissat B."/>
            <person name="Grigoriev I.V."/>
            <person name="Hibbett D.S."/>
            <person name="Martin F."/>
        </authorList>
    </citation>
    <scope>NUCLEOTIDE SEQUENCE [LARGE SCALE GENOMIC DNA]</scope>
    <source>
        <strain evidence="2">441</strain>
    </source>
</reference>
<dbReference type="EMBL" id="KN833957">
    <property type="protein sequence ID" value="KIK14070.1"/>
    <property type="molecule type" value="Genomic_DNA"/>
</dbReference>
<dbReference type="Proteomes" id="UP000054018">
    <property type="component" value="Unassembled WGS sequence"/>
</dbReference>
<dbReference type="HOGENOM" id="CLU_2967389_0_0_1"/>
<organism evidence="1 2">
    <name type="scientific">Pisolithus microcarpus 441</name>
    <dbReference type="NCBI Taxonomy" id="765257"/>
    <lineage>
        <taxon>Eukaryota</taxon>
        <taxon>Fungi</taxon>
        <taxon>Dikarya</taxon>
        <taxon>Basidiomycota</taxon>
        <taxon>Agaricomycotina</taxon>
        <taxon>Agaricomycetes</taxon>
        <taxon>Agaricomycetidae</taxon>
        <taxon>Boletales</taxon>
        <taxon>Sclerodermatineae</taxon>
        <taxon>Pisolithaceae</taxon>
        <taxon>Pisolithus</taxon>
    </lineage>
</organism>
<proteinExistence type="predicted"/>
<dbReference type="AlphaFoldDB" id="A0A0C9XNW4"/>
<evidence type="ECO:0000313" key="2">
    <source>
        <dbReference type="Proteomes" id="UP000054018"/>
    </source>
</evidence>
<dbReference type="OrthoDB" id="755951at2759"/>
<reference evidence="1 2" key="1">
    <citation type="submission" date="2014-04" db="EMBL/GenBank/DDBJ databases">
        <authorList>
            <consortium name="DOE Joint Genome Institute"/>
            <person name="Kuo A."/>
            <person name="Kohler A."/>
            <person name="Costa M.D."/>
            <person name="Nagy L.G."/>
            <person name="Floudas D."/>
            <person name="Copeland A."/>
            <person name="Barry K.W."/>
            <person name="Cichocki N."/>
            <person name="Veneault-Fourrey C."/>
            <person name="LaButti K."/>
            <person name="Lindquist E.A."/>
            <person name="Lipzen A."/>
            <person name="Lundell T."/>
            <person name="Morin E."/>
            <person name="Murat C."/>
            <person name="Sun H."/>
            <person name="Tunlid A."/>
            <person name="Henrissat B."/>
            <person name="Grigoriev I.V."/>
            <person name="Hibbett D.S."/>
            <person name="Martin F."/>
            <person name="Nordberg H.P."/>
            <person name="Cantor M.N."/>
            <person name="Hua S.X."/>
        </authorList>
    </citation>
    <scope>NUCLEOTIDE SEQUENCE [LARGE SCALE GENOMIC DNA]</scope>
    <source>
        <strain evidence="1 2">441</strain>
    </source>
</reference>
<sequence>MQVLERFTDDPKSEIGVLSGLPVKGALERLTERVPSVGIVAENGCFVKMREIGKGEMDQ</sequence>
<dbReference type="STRING" id="765257.A0A0C9XNW4"/>
<name>A0A0C9XNW4_9AGAM</name>
<evidence type="ECO:0000313" key="1">
    <source>
        <dbReference type="EMBL" id="KIK14070.1"/>
    </source>
</evidence>
<feature type="non-terminal residue" evidence="1">
    <location>
        <position position="59"/>
    </location>
</feature>